<keyword evidence="2" id="KW-1185">Reference proteome</keyword>
<evidence type="ECO:0000313" key="1">
    <source>
        <dbReference type="EMBL" id="OUJ18644.1"/>
    </source>
</evidence>
<comment type="caution">
    <text evidence="1">The sequence shown here is derived from an EMBL/GenBank/DDBJ whole genome shotgun (WGS) entry which is preliminary data.</text>
</comment>
<accession>A0A1Y3GEN4</accession>
<dbReference type="Proteomes" id="UP000195137">
    <property type="component" value="Unassembled WGS sequence"/>
</dbReference>
<gene>
    <name evidence="1" type="ORF">AMET1_0290</name>
</gene>
<dbReference type="InterPro" id="IPR009181">
    <property type="entry name" value="Methan_mark_8"/>
</dbReference>
<name>A0A1Y3GEN4_9EURY</name>
<dbReference type="PIRSF" id="PIRSF004929">
    <property type="entry name" value="UCP004929"/>
    <property type="match status" value="1"/>
</dbReference>
<dbReference type="RefSeq" id="WP_086636716.1">
    <property type="nucleotide sequence ID" value="NZ_MRZU01000003.1"/>
</dbReference>
<protein>
    <recommendedName>
        <fullName evidence="3">Methanogenesis marker protein 8</fullName>
    </recommendedName>
</protein>
<dbReference type="EMBL" id="MRZU01000003">
    <property type="protein sequence ID" value="OUJ18644.1"/>
    <property type="molecule type" value="Genomic_DNA"/>
</dbReference>
<dbReference type="Pfam" id="PF09872">
    <property type="entry name" value="DUF2099"/>
    <property type="match status" value="1"/>
</dbReference>
<dbReference type="NCBIfam" id="TIGR03275">
    <property type="entry name" value="methan_mark_8"/>
    <property type="match status" value="1"/>
</dbReference>
<sequence length="281" mass="31100">MEKSRHVLELLGKTRVVVENGEIIEIEEGEVDYCPLWHKMHGVEKLKEGAKWQVKRLMDEIGFCTEDREIEMDERIVTFGTSETIMTALENNELDISITVCDGAGTVLTSNPKIVQGIGGRLSGITETTPNKKIINKLEQKNAQTLDKPRIDQPAGLKKAIEQGYKKPAVTVSTVEDAVKCREISKEAVIFGVHLTGVNKKQTQKLIETCDVLSGCASKTIREIAGKKALLQAGRSIPIFALTKKGRNLTLDQAKKVQGPIYITQKNLPYLKDGNPPKPLQ</sequence>
<reference evidence="1 2" key="1">
    <citation type="submission" date="2016-12" db="EMBL/GenBank/DDBJ databases">
        <title>Discovery of methanogenic haloarchaea.</title>
        <authorList>
            <person name="Sorokin D.Y."/>
            <person name="Makarova K.S."/>
            <person name="Abbas B."/>
            <person name="Ferrer M."/>
            <person name="Golyshin P.N."/>
        </authorList>
    </citation>
    <scope>NUCLEOTIDE SEQUENCE [LARGE SCALE GENOMIC DNA]</scope>
    <source>
        <strain evidence="1">AMET1</strain>
    </source>
</reference>
<evidence type="ECO:0008006" key="3">
    <source>
        <dbReference type="Google" id="ProtNLM"/>
    </source>
</evidence>
<dbReference type="AlphaFoldDB" id="A0A1Y3GEN4"/>
<dbReference type="OrthoDB" id="358516at2157"/>
<evidence type="ECO:0000313" key="2">
    <source>
        <dbReference type="Proteomes" id="UP000195137"/>
    </source>
</evidence>
<proteinExistence type="predicted"/>
<organism evidence="1 2">
    <name type="scientific">Methanonatronarchaeum thermophilum</name>
    <dbReference type="NCBI Taxonomy" id="1927129"/>
    <lineage>
        <taxon>Archaea</taxon>
        <taxon>Methanobacteriati</taxon>
        <taxon>Methanobacteriota</taxon>
        <taxon>Methanonatronarchaeia</taxon>
        <taxon>Methanonatronarchaeales</taxon>
        <taxon>Methanonatronarchaeaceae</taxon>
        <taxon>Methanonatronarchaeum</taxon>
    </lineage>
</organism>